<dbReference type="PANTHER" id="PTHR31876">
    <property type="entry name" value="COV-LIKE PROTEIN 1"/>
    <property type="match status" value="1"/>
</dbReference>
<sequence length="201" mass="22649">MPNKINKPKPEDKKLSKKILRYFFNGLLFIAPVAITIYVLYSVVGWLDNLLPINIPGLGVVTILALITIIGYIGSTFISRPIIDLFEKTIVRIPLISLLFTSIKDLTEAFVGEKKKFKHPVVVNINGQKEVQRLGFITRNDLSVLGIDDKVAVYFPHSYNVSGNIFFYPREWVNPVEVSSSEAMKFLVSGGISGWNKDYIK</sequence>
<evidence type="ECO:0000313" key="3">
    <source>
        <dbReference type="Proteomes" id="UP000298616"/>
    </source>
</evidence>
<dbReference type="Pfam" id="PF04367">
    <property type="entry name" value="DUF502"/>
    <property type="match status" value="1"/>
</dbReference>
<dbReference type="AlphaFoldDB" id="A0A4D7JPM7"/>
<dbReference type="InterPro" id="IPR007462">
    <property type="entry name" value="COV1-like"/>
</dbReference>
<dbReference type="KEGG" id="fpf:DCC35_08365"/>
<reference evidence="2 3" key="1">
    <citation type="submission" date="2018-04" db="EMBL/GenBank/DDBJ databases">
        <title>Complete genome uncultured novel isolate.</title>
        <authorList>
            <person name="Merlino G."/>
        </authorList>
    </citation>
    <scope>NUCLEOTIDE SEQUENCE [LARGE SCALE GENOMIC DNA]</scope>
    <source>
        <strain evidence="3">R1DC9</strain>
    </source>
</reference>
<feature type="transmembrane region" description="Helical" evidence="1">
    <location>
        <begin position="53"/>
        <end position="73"/>
    </location>
</feature>
<dbReference type="OrthoDB" id="9789516at2"/>
<keyword evidence="1" id="KW-1133">Transmembrane helix</keyword>
<accession>A0A4D7JPM7</accession>
<dbReference type="RefSeq" id="WP_137090339.1">
    <property type="nucleotide sequence ID" value="NZ_CP028923.1"/>
</dbReference>
<keyword evidence="3" id="KW-1185">Reference proteome</keyword>
<dbReference type="PANTHER" id="PTHR31876:SF26">
    <property type="entry name" value="PROTEIN LIKE COV 2"/>
    <property type="match status" value="1"/>
</dbReference>
<name>A0A4D7JPM7_9BACT</name>
<gene>
    <name evidence="2" type="ORF">DCC35_08365</name>
</gene>
<dbReference type="EMBL" id="CP028923">
    <property type="protein sequence ID" value="QCK14752.1"/>
    <property type="molecule type" value="Genomic_DNA"/>
</dbReference>
<protein>
    <recommendedName>
        <fullName evidence="4">DUF502 domain-containing protein</fullName>
    </recommendedName>
</protein>
<evidence type="ECO:0000256" key="1">
    <source>
        <dbReference type="SAM" id="Phobius"/>
    </source>
</evidence>
<keyword evidence="1" id="KW-0472">Membrane</keyword>
<proteinExistence type="predicted"/>
<feature type="transmembrane region" description="Helical" evidence="1">
    <location>
        <begin position="20"/>
        <end position="41"/>
    </location>
</feature>
<evidence type="ECO:0000313" key="2">
    <source>
        <dbReference type="EMBL" id="QCK14752.1"/>
    </source>
</evidence>
<keyword evidence="1" id="KW-0812">Transmembrane</keyword>
<dbReference type="Proteomes" id="UP000298616">
    <property type="component" value="Chromosome"/>
</dbReference>
<evidence type="ECO:0008006" key="4">
    <source>
        <dbReference type="Google" id="ProtNLM"/>
    </source>
</evidence>
<organism evidence="2 3">
    <name type="scientific">Mangrovivirga cuniculi</name>
    <dbReference type="NCBI Taxonomy" id="2715131"/>
    <lineage>
        <taxon>Bacteria</taxon>
        <taxon>Pseudomonadati</taxon>
        <taxon>Bacteroidota</taxon>
        <taxon>Cytophagia</taxon>
        <taxon>Cytophagales</taxon>
        <taxon>Mangrovivirgaceae</taxon>
        <taxon>Mangrovivirga</taxon>
    </lineage>
</organism>